<dbReference type="Proteomes" id="UP001652442">
    <property type="component" value="Unassembled WGS sequence"/>
</dbReference>
<dbReference type="InterPro" id="IPR018768">
    <property type="entry name" value="DUF2344"/>
</dbReference>
<name>A0ABT2TGI6_9FIRM</name>
<reference evidence="2 3" key="1">
    <citation type="journal article" date="2021" name="ISME Commun">
        <title>Automated analysis of genomic sequences facilitates high-throughput and comprehensive description of bacteria.</title>
        <authorList>
            <person name="Hitch T.C.A."/>
        </authorList>
    </citation>
    <scope>NUCLEOTIDE SEQUENCE [LARGE SCALE GENOMIC DNA]</scope>
    <source>
        <strain evidence="2 3">Sanger_109</strain>
    </source>
</reference>
<dbReference type="EMBL" id="JAOQJQ010000001">
    <property type="protein sequence ID" value="MCU6761256.1"/>
    <property type="molecule type" value="Genomic_DNA"/>
</dbReference>
<evidence type="ECO:0000259" key="1">
    <source>
        <dbReference type="Pfam" id="PF10105"/>
    </source>
</evidence>
<gene>
    <name evidence="2" type="ORF">OCV88_02750</name>
</gene>
<dbReference type="NCBIfam" id="TIGR03936">
    <property type="entry name" value="sam_1_link_chp"/>
    <property type="match status" value="1"/>
</dbReference>
<sequence length="239" mass="27640">MRIRIKFKKYGSMRFIGHLDMMRYFQKAIRRADIDIVYTEGFSPHQVMSFAAPLGVGIISDGEYLDIEVHSSKSSKDAMDALNQVMAEGVEITDYVQLPKDAKKAMAIVAAAEYEVFVKEPIEKPKELFLELEANLNSYFSKRDEIIITKQTKKGERTLDIKPHIYRLNAYQRNQEAGFYLFLSAGSEENIKPELIVEDFHHYINKNYHKFDWQIRRKDVYAKSDHGFLPLSAFGSPVV</sequence>
<keyword evidence="3" id="KW-1185">Reference proteome</keyword>
<organism evidence="2 3">
    <name type="scientific">Brotonthovivens ammoniilytica</name>
    <dbReference type="NCBI Taxonomy" id="2981725"/>
    <lineage>
        <taxon>Bacteria</taxon>
        <taxon>Bacillati</taxon>
        <taxon>Bacillota</taxon>
        <taxon>Clostridia</taxon>
        <taxon>Lachnospirales</taxon>
        <taxon>Lachnospiraceae</taxon>
        <taxon>Brotonthovivens</taxon>
    </lineage>
</organism>
<evidence type="ECO:0000313" key="3">
    <source>
        <dbReference type="Proteomes" id="UP001652442"/>
    </source>
</evidence>
<accession>A0ABT2TGI6</accession>
<dbReference type="Pfam" id="PF10105">
    <property type="entry name" value="DUF2344"/>
    <property type="match status" value="1"/>
</dbReference>
<proteinExistence type="predicted"/>
<feature type="domain" description="DUF2344" evidence="1">
    <location>
        <begin position="2"/>
        <end position="193"/>
    </location>
</feature>
<evidence type="ECO:0000313" key="2">
    <source>
        <dbReference type="EMBL" id="MCU6761256.1"/>
    </source>
</evidence>
<protein>
    <submittedName>
        <fullName evidence="2">TIGR03936 family radical SAM-associated protein</fullName>
    </submittedName>
</protein>
<comment type="caution">
    <text evidence="2">The sequence shown here is derived from an EMBL/GenBank/DDBJ whole genome shotgun (WGS) entry which is preliminary data.</text>
</comment>
<dbReference type="RefSeq" id="WP_158424097.1">
    <property type="nucleotide sequence ID" value="NZ_JAOQJQ010000001.1"/>
</dbReference>